<dbReference type="Proteomes" id="UP000765509">
    <property type="component" value="Unassembled WGS sequence"/>
</dbReference>
<accession>A0A9Q3HKX4</accession>
<dbReference type="OrthoDB" id="6060525at2759"/>
<protein>
    <submittedName>
        <fullName evidence="1">Uncharacterized protein</fullName>
    </submittedName>
</protein>
<comment type="caution">
    <text evidence="1">The sequence shown here is derived from an EMBL/GenBank/DDBJ whole genome shotgun (WGS) entry which is preliminary data.</text>
</comment>
<gene>
    <name evidence="1" type="ORF">O181_048976</name>
</gene>
<evidence type="ECO:0000313" key="1">
    <source>
        <dbReference type="EMBL" id="MBW0509261.1"/>
    </source>
</evidence>
<sequence>MENCSSTDFILGNDYLMLYGIDSNKNKDRYLKISDNKLQKYALLPFIREIKVNKASPVSLELEKFKPKQINEAEESLHITDKKENELSTPLYDQKKTFTSDKEPLGEIVGHEFNITLNIEKPSTPALRRPAYPESPRLREDLKLHIKELLDLVSIEKVGHNEEVEITTPVIVSLNN</sequence>
<dbReference type="EMBL" id="AVOT02020847">
    <property type="protein sequence ID" value="MBW0509261.1"/>
    <property type="molecule type" value="Genomic_DNA"/>
</dbReference>
<evidence type="ECO:0000313" key="2">
    <source>
        <dbReference type="Proteomes" id="UP000765509"/>
    </source>
</evidence>
<reference evidence="1" key="1">
    <citation type="submission" date="2021-03" db="EMBL/GenBank/DDBJ databases">
        <title>Draft genome sequence of rust myrtle Austropuccinia psidii MF-1, a brazilian biotype.</title>
        <authorList>
            <person name="Quecine M.C."/>
            <person name="Pachon D.M.R."/>
            <person name="Bonatelli M.L."/>
            <person name="Correr F.H."/>
            <person name="Franceschini L.M."/>
            <person name="Leite T.F."/>
            <person name="Margarido G.R.A."/>
            <person name="Almeida C.A."/>
            <person name="Ferrarezi J.A."/>
            <person name="Labate C.A."/>
        </authorList>
    </citation>
    <scope>NUCLEOTIDE SEQUENCE</scope>
    <source>
        <strain evidence="1">MF-1</strain>
    </source>
</reference>
<proteinExistence type="predicted"/>
<dbReference type="AlphaFoldDB" id="A0A9Q3HKX4"/>
<name>A0A9Q3HKX4_9BASI</name>
<organism evidence="1 2">
    <name type="scientific">Austropuccinia psidii MF-1</name>
    <dbReference type="NCBI Taxonomy" id="1389203"/>
    <lineage>
        <taxon>Eukaryota</taxon>
        <taxon>Fungi</taxon>
        <taxon>Dikarya</taxon>
        <taxon>Basidiomycota</taxon>
        <taxon>Pucciniomycotina</taxon>
        <taxon>Pucciniomycetes</taxon>
        <taxon>Pucciniales</taxon>
        <taxon>Sphaerophragmiaceae</taxon>
        <taxon>Austropuccinia</taxon>
    </lineage>
</organism>
<keyword evidence="2" id="KW-1185">Reference proteome</keyword>